<dbReference type="InterPro" id="IPR010259">
    <property type="entry name" value="S8pro/Inhibitor_I9"/>
</dbReference>
<dbReference type="Gene3D" id="2.60.40.10">
    <property type="entry name" value="Immunoglobulins"/>
    <property type="match status" value="1"/>
</dbReference>
<dbReference type="GO" id="GO:0004252">
    <property type="term" value="F:serine-type endopeptidase activity"/>
    <property type="evidence" value="ECO:0007669"/>
    <property type="project" value="UniProtKB-UniRule"/>
</dbReference>
<feature type="domain" description="Peptidase S8/S53" evidence="8">
    <location>
        <begin position="153"/>
        <end position="377"/>
    </location>
</feature>
<evidence type="ECO:0000313" key="10">
    <source>
        <dbReference type="EMBL" id="TQF15963.1"/>
    </source>
</evidence>
<dbReference type="Gene3D" id="3.40.50.200">
    <property type="entry name" value="Peptidase S8/S53 domain"/>
    <property type="match status" value="1"/>
</dbReference>
<proteinExistence type="inferred from homology"/>
<feature type="chain" id="PRO_5022097073" evidence="7">
    <location>
        <begin position="20"/>
        <end position="669"/>
    </location>
</feature>
<keyword evidence="4 5" id="KW-0720">Serine protease</keyword>
<dbReference type="InterPro" id="IPR023827">
    <property type="entry name" value="Peptidase_S8_Asp-AS"/>
</dbReference>
<dbReference type="InterPro" id="IPR036852">
    <property type="entry name" value="Peptidase_S8/S53_dom_sf"/>
</dbReference>
<evidence type="ECO:0000259" key="8">
    <source>
        <dbReference type="Pfam" id="PF00082"/>
    </source>
</evidence>
<dbReference type="PRINTS" id="PR00723">
    <property type="entry name" value="SUBTILISIN"/>
</dbReference>
<dbReference type="PROSITE" id="PS00138">
    <property type="entry name" value="SUBTILASE_SER"/>
    <property type="match status" value="1"/>
</dbReference>
<feature type="active site" description="Charge relay system" evidence="5">
    <location>
        <position position="192"/>
    </location>
</feature>
<evidence type="ECO:0000256" key="4">
    <source>
        <dbReference type="ARBA" id="ARBA00022825"/>
    </source>
</evidence>
<organism evidence="10 11">
    <name type="scientific">Myxococcus llanfairpwllgwyngyllgogerychwyrndrobwllllantysiliogogogochensis</name>
    <dbReference type="NCBI Taxonomy" id="2590453"/>
    <lineage>
        <taxon>Bacteria</taxon>
        <taxon>Pseudomonadati</taxon>
        <taxon>Myxococcota</taxon>
        <taxon>Myxococcia</taxon>
        <taxon>Myxococcales</taxon>
        <taxon>Cystobacterineae</taxon>
        <taxon>Myxococcaceae</taxon>
        <taxon>Myxococcus</taxon>
    </lineage>
</organism>
<dbReference type="PROSITE" id="PS00136">
    <property type="entry name" value="SUBTILASE_ASP"/>
    <property type="match status" value="1"/>
</dbReference>
<dbReference type="EMBL" id="VIFM01000032">
    <property type="protein sequence ID" value="TQF15963.1"/>
    <property type="molecule type" value="Genomic_DNA"/>
</dbReference>
<keyword evidence="2 5" id="KW-0645">Protease</keyword>
<evidence type="ECO:0000256" key="1">
    <source>
        <dbReference type="ARBA" id="ARBA00011073"/>
    </source>
</evidence>
<evidence type="ECO:0000256" key="7">
    <source>
        <dbReference type="SAM" id="SignalP"/>
    </source>
</evidence>
<evidence type="ECO:0000259" key="9">
    <source>
        <dbReference type="Pfam" id="PF05922"/>
    </source>
</evidence>
<dbReference type="InterPro" id="IPR022398">
    <property type="entry name" value="Peptidase_S8_His-AS"/>
</dbReference>
<dbReference type="InterPro" id="IPR015500">
    <property type="entry name" value="Peptidase_S8_subtilisin-rel"/>
</dbReference>
<accession>A0A540X3Z5</accession>
<dbReference type="FunFam" id="3.40.50.200:FF:000014">
    <property type="entry name" value="Proteinase K"/>
    <property type="match status" value="1"/>
</dbReference>
<dbReference type="GO" id="GO:0005615">
    <property type="term" value="C:extracellular space"/>
    <property type="evidence" value="ECO:0007669"/>
    <property type="project" value="TreeGrafter"/>
</dbReference>
<dbReference type="InterPro" id="IPR023828">
    <property type="entry name" value="Peptidase_S8_Ser-AS"/>
</dbReference>
<sequence length="669" mass="70283">MKFRSTTPLSLVLSAFVLGGCTNPTDLSPQAATSQRTGTRRVPHHYIVVLKPPATQGMLLPQKAREHVLSVASAHAAKVSRTYAHALQGFAAELDEASVAALRADARVALVEQDAWVRLHAEPRTDSWGLDRVDQEDLPLDGLYQPTHGGAGVHAYVIDTGIRSTHTQFLGRLGAGFDGVDPNGGAEDCDGHGTHVAGTLGGSTWGVARAVTLHPVRVLDCGGEGTVSGIIEGIDWVTAHHESPAVANLSLGMEPSEALDLAVRNAVAAGITTVVAAGNRSGDACGGSPARTPEALTVGATNLADRKAWFSNYGACIDLFAPGDEIISAGIADDSATEVLSGTSMATPHVAGVAALYLEAHPTATPTQVMAALAGAAIPGRVKEAGPRSPNLLLQARLAPSPRDDHRPWAHLLTPLPGTTVRDTPRVHVLAWDDVAIRRVDLWVNGVLLASDDTRPFDFAWDTRQELNGPTTLEVRAYDTALKAHRTAPVTVTVRNPGIADYDSTLLAPRCTALTASCDTGQLVRGMGGVGPEPHAPNTLGGSCPDGEEGTYLVTATLEGLRITSQDGGPLTAGRQVTLTATVFGFVPFLEEVNLFHAPDARTPQWTHVARLQVEVPGEHELSTTFTLPDGGLQAIRGVLGTNPSHASCEPGMWLDHDDLAFSVARRGR</sequence>
<feature type="active site" description="Charge relay system" evidence="5">
    <location>
        <position position="159"/>
    </location>
</feature>
<keyword evidence="7" id="KW-0732">Signal</keyword>
<dbReference type="InterPro" id="IPR037045">
    <property type="entry name" value="S8pro/Inhibitor_I9_sf"/>
</dbReference>
<evidence type="ECO:0000256" key="6">
    <source>
        <dbReference type="RuleBase" id="RU003355"/>
    </source>
</evidence>
<feature type="domain" description="Inhibitor I9" evidence="9">
    <location>
        <begin position="46"/>
        <end position="120"/>
    </location>
</feature>
<dbReference type="SUPFAM" id="SSF52743">
    <property type="entry name" value="Subtilisin-like"/>
    <property type="match status" value="1"/>
</dbReference>
<dbReference type="InterPro" id="IPR034193">
    <property type="entry name" value="PCSK9_ProteinaseK-like"/>
</dbReference>
<evidence type="ECO:0000256" key="2">
    <source>
        <dbReference type="ARBA" id="ARBA00022670"/>
    </source>
</evidence>
<feature type="active site" description="Charge relay system" evidence="5">
    <location>
        <position position="344"/>
    </location>
</feature>
<dbReference type="Gene3D" id="3.30.70.80">
    <property type="entry name" value="Peptidase S8 propeptide/proteinase inhibitor I9"/>
    <property type="match status" value="1"/>
</dbReference>
<feature type="signal peptide" evidence="7">
    <location>
        <begin position="1"/>
        <end position="19"/>
    </location>
</feature>
<comment type="similarity">
    <text evidence="1 5 6">Belongs to the peptidase S8 family.</text>
</comment>
<protein>
    <submittedName>
        <fullName evidence="10">S8 family peptidase</fullName>
    </submittedName>
</protein>
<gene>
    <name evidence="10" type="ORF">FJV41_10850</name>
</gene>
<keyword evidence="11" id="KW-1185">Reference proteome</keyword>
<reference evidence="10 11" key="1">
    <citation type="submission" date="2019-06" db="EMBL/GenBank/DDBJ databases">
        <authorList>
            <person name="Livingstone P."/>
            <person name="Whitworth D."/>
        </authorList>
    </citation>
    <scope>NUCLEOTIDE SEQUENCE [LARGE SCALE GENOMIC DNA]</scope>
    <source>
        <strain evidence="10 11">AM401</strain>
    </source>
</reference>
<dbReference type="InterPro" id="IPR050131">
    <property type="entry name" value="Peptidase_S8_subtilisin-like"/>
</dbReference>
<dbReference type="AlphaFoldDB" id="A0A540X3Z5"/>
<dbReference type="RefSeq" id="WP_141642371.1">
    <property type="nucleotide sequence ID" value="NZ_VIFM01000032.1"/>
</dbReference>
<dbReference type="Pfam" id="PF00082">
    <property type="entry name" value="Peptidase_S8"/>
    <property type="match status" value="1"/>
</dbReference>
<dbReference type="OrthoDB" id="9790784at2"/>
<dbReference type="PROSITE" id="PS51892">
    <property type="entry name" value="SUBTILASE"/>
    <property type="match status" value="1"/>
</dbReference>
<evidence type="ECO:0000256" key="3">
    <source>
        <dbReference type="ARBA" id="ARBA00022801"/>
    </source>
</evidence>
<dbReference type="PROSITE" id="PS00137">
    <property type="entry name" value="SUBTILASE_HIS"/>
    <property type="match status" value="1"/>
</dbReference>
<keyword evidence="3 5" id="KW-0378">Hydrolase</keyword>
<dbReference type="PANTHER" id="PTHR43806:SF11">
    <property type="entry name" value="CEREVISIN-RELATED"/>
    <property type="match status" value="1"/>
</dbReference>
<dbReference type="InterPro" id="IPR000209">
    <property type="entry name" value="Peptidase_S8/S53_dom"/>
</dbReference>
<evidence type="ECO:0000313" key="11">
    <source>
        <dbReference type="Proteomes" id="UP000315369"/>
    </source>
</evidence>
<dbReference type="PANTHER" id="PTHR43806">
    <property type="entry name" value="PEPTIDASE S8"/>
    <property type="match status" value="1"/>
</dbReference>
<name>A0A540X3Z5_9BACT</name>
<dbReference type="Proteomes" id="UP000315369">
    <property type="component" value="Unassembled WGS sequence"/>
</dbReference>
<dbReference type="GO" id="GO:0006508">
    <property type="term" value="P:proteolysis"/>
    <property type="evidence" value="ECO:0007669"/>
    <property type="project" value="UniProtKB-KW"/>
</dbReference>
<dbReference type="PROSITE" id="PS51257">
    <property type="entry name" value="PROKAR_LIPOPROTEIN"/>
    <property type="match status" value="1"/>
</dbReference>
<dbReference type="Pfam" id="PF17957">
    <property type="entry name" value="Big_7"/>
    <property type="match status" value="1"/>
</dbReference>
<dbReference type="InterPro" id="IPR013783">
    <property type="entry name" value="Ig-like_fold"/>
</dbReference>
<comment type="caution">
    <text evidence="10">The sequence shown here is derived from an EMBL/GenBank/DDBJ whole genome shotgun (WGS) entry which is preliminary data.</text>
</comment>
<dbReference type="SUPFAM" id="SSF54897">
    <property type="entry name" value="Protease propeptides/inhibitors"/>
    <property type="match status" value="1"/>
</dbReference>
<dbReference type="Pfam" id="PF05922">
    <property type="entry name" value="Inhibitor_I9"/>
    <property type="match status" value="1"/>
</dbReference>
<evidence type="ECO:0000256" key="5">
    <source>
        <dbReference type="PROSITE-ProRule" id="PRU01240"/>
    </source>
</evidence>
<dbReference type="CDD" id="cd04077">
    <property type="entry name" value="Peptidases_S8_PCSK9_ProteinaseK_like"/>
    <property type="match status" value="1"/>
</dbReference>